<keyword evidence="1" id="KW-0175">Coiled coil</keyword>
<reference evidence="2 3" key="1">
    <citation type="submission" date="2020-02" db="EMBL/GenBank/DDBJ databases">
        <authorList>
            <person name="Dziuba M."/>
            <person name="Kuznetsov B."/>
            <person name="Mardanov A."/>
            <person name="Ravin N."/>
            <person name="Grouzdev D."/>
        </authorList>
    </citation>
    <scope>NUCLEOTIDE SEQUENCE [LARGE SCALE GENOMIC DNA]</scope>
    <source>
        <strain evidence="2 3">SpK</strain>
    </source>
</reference>
<name>A0A7C9UW50_9PROT</name>
<evidence type="ECO:0000313" key="2">
    <source>
        <dbReference type="EMBL" id="NFV79872.1"/>
    </source>
</evidence>
<proteinExistence type="predicted"/>
<dbReference type="Proteomes" id="UP000480684">
    <property type="component" value="Unassembled WGS sequence"/>
</dbReference>
<organism evidence="2 3">
    <name type="scientific">Magnetospirillum aberrantis SpK</name>
    <dbReference type="NCBI Taxonomy" id="908842"/>
    <lineage>
        <taxon>Bacteria</taxon>
        <taxon>Pseudomonadati</taxon>
        <taxon>Pseudomonadota</taxon>
        <taxon>Alphaproteobacteria</taxon>
        <taxon>Rhodospirillales</taxon>
        <taxon>Rhodospirillaceae</taxon>
        <taxon>Magnetospirillum</taxon>
    </lineage>
</organism>
<dbReference type="RefSeq" id="WP_163677036.1">
    <property type="nucleotide sequence ID" value="NZ_JAAIYP010000034.1"/>
</dbReference>
<gene>
    <name evidence="2" type="ORF">G4223_07085</name>
</gene>
<keyword evidence="3" id="KW-1185">Reference proteome</keyword>
<dbReference type="EMBL" id="JAAIYP010000034">
    <property type="protein sequence ID" value="NFV79872.1"/>
    <property type="molecule type" value="Genomic_DNA"/>
</dbReference>
<feature type="coiled-coil region" evidence="1">
    <location>
        <begin position="85"/>
        <end position="119"/>
    </location>
</feature>
<sequence>MPSFEYPNRRSSAAHQVDIDLVSALEKMLENNQSISLRSVISQLDGIGQPSSISRDEWRNSILQSYQHRQREVRALMERADKTSKANVLGQLQKAKKRISELEAQVEALTASHKALIQAVGQVGGMSAWKAFYDRYQTVVDDLNRQAASPMAEVVPLRAADECV</sequence>
<evidence type="ECO:0000313" key="3">
    <source>
        <dbReference type="Proteomes" id="UP000480684"/>
    </source>
</evidence>
<protein>
    <submittedName>
        <fullName evidence="2">Uncharacterized protein</fullName>
    </submittedName>
</protein>
<evidence type="ECO:0000256" key="1">
    <source>
        <dbReference type="SAM" id="Coils"/>
    </source>
</evidence>
<dbReference type="AlphaFoldDB" id="A0A7C9UW50"/>
<accession>A0A7C9UW50</accession>
<comment type="caution">
    <text evidence="2">The sequence shown here is derived from an EMBL/GenBank/DDBJ whole genome shotgun (WGS) entry which is preliminary data.</text>
</comment>